<name>L0L000_METHD</name>
<dbReference type="Proteomes" id="UP000010866">
    <property type="component" value="Plasmid pMETHO01"/>
</dbReference>
<evidence type="ECO:0000256" key="1">
    <source>
        <dbReference type="SAM" id="Phobius"/>
    </source>
</evidence>
<gene>
    <name evidence="2" type="ordered locus">Metho_2542</name>
</gene>
<dbReference type="PANTHER" id="PTHR39198">
    <property type="entry name" value="HYPOTHETICAL MEMBRANE PROTEIN, CONSERVED"/>
    <property type="match status" value="1"/>
</dbReference>
<organism evidence="2 3">
    <name type="scientific">Methanomethylovorans hollandica (strain DSM 15978 / NBRC 107637 / DMS1)</name>
    <dbReference type="NCBI Taxonomy" id="867904"/>
    <lineage>
        <taxon>Archaea</taxon>
        <taxon>Methanobacteriati</taxon>
        <taxon>Methanobacteriota</taxon>
        <taxon>Stenosarchaea group</taxon>
        <taxon>Methanomicrobia</taxon>
        <taxon>Methanosarcinales</taxon>
        <taxon>Methanosarcinaceae</taxon>
        <taxon>Methanomethylovorans</taxon>
    </lineage>
</organism>
<dbReference type="InterPro" id="IPR013783">
    <property type="entry name" value="Ig-like_fold"/>
</dbReference>
<accession>L0L000</accession>
<sequence length="402" mass="43996" precursor="true">MKNTKFLIKITGIALIFILMAITCVNADYSSVAVINQITGKVVYPGDTIEFPITVESCYNDSDDAWCNLVVKDIPQGWSAGFYEDNDQITNLLFPEDNNEPEEIVLRVNVPSNTSSGAYSIWAEFKPDDGDTISREFTVTVDTNAEPNLDLYSTTPGMETRSTDTVEYIATLVNKYDHRVTVSLNAIGKPEDWSIQFLQEVDDEDYRQTKLSVAADSEQQFIVKVKPSQNATDGIYPFEIQAIPENGKNGVSMGLDLTINNGLEEEEMLTISQSTSSIALNPGSSKEIYVTLRNSGDETLNNVELKVQDVTGLTTEVRSFGTIDELEAGESWDTSIEITARADASPGTKELLMRAVSDEAQSKDGSVEVTIEKSSSSGFIGIGLVAAAIVLLLIVISKFGRR</sequence>
<dbReference type="EMBL" id="CP003363">
    <property type="protein sequence ID" value="AGB50681.1"/>
    <property type="molecule type" value="Genomic_DNA"/>
</dbReference>
<dbReference type="AlphaFoldDB" id="L0L000"/>
<dbReference type="Gene3D" id="2.60.40.10">
    <property type="entry name" value="Immunoglobulins"/>
    <property type="match status" value="1"/>
</dbReference>
<keyword evidence="1" id="KW-0472">Membrane</keyword>
<protein>
    <submittedName>
        <fullName evidence="2">Putative membrane protein</fullName>
    </submittedName>
</protein>
<dbReference type="PANTHER" id="PTHR39198:SF1">
    <property type="entry name" value="ALPHA-GALACTOSIDASE NEW3 DOMAIN-CONTAINING PROTEIN"/>
    <property type="match status" value="1"/>
</dbReference>
<dbReference type="GeneID" id="14401504"/>
<keyword evidence="3" id="KW-1185">Reference proteome</keyword>
<dbReference type="HOGENOM" id="CLU_039593_0_0_2"/>
<dbReference type="OrthoDB" id="140341at2157"/>
<geneLocation type="plasmid" evidence="2 3">
    <name>pMETHO01</name>
</geneLocation>
<keyword evidence="1" id="KW-0812">Transmembrane</keyword>
<dbReference type="RefSeq" id="WP_015313813.1">
    <property type="nucleotide sequence ID" value="NC_019972.1"/>
</dbReference>
<reference evidence="3" key="1">
    <citation type="submission" date="2012-02" db="EMBL/GenBank/DDBJ databases">
        <title>Complete sequence of plasmid of Methanomethylovorans hollandica DSM 15978.</title>
        <authorList>
            <person name="Lucas S."/>
            <person name="Copeland A."/>
            <person name="Lapidus A."/>
            <person name="Glavina del Rio T."/>
            <person name="Dalin E."/>
            <person name="Tice H."/>
            <person name="Bruce D."/>
            <person name="Goodwin L."/>
            <person name="Pitluck S."/>
            <person name="Peters L."/>
            <person name="Mikhailova N."/>
            <person name="Held B."/>
            <person name="Kyrpides N."/>
            <person name="Mavromatis K."/>
            <person name="Ivanova N."/>
            <person name="Brettin T."/>
            <person name="Detter J.C."/>
            <person name="Han C."/>
            <person name="Larimer F."/>
            <person name="Land M."/>
            <person name="Hauser L."/>
            <person name="Markowitz V."/>
            <person name="Cheng J.-F."/>
            <person name="Hugenholtz P."/>
            <person name="Woyke T."/>
            <person name="Wu D."/>
            <person name="Spring S."/>
            <person name="Schroeder M."/>
            <person name="Brambilla E."/>
            <person name="Klenk H.-P."/>
            <person name="Eisen J.A."/>
        </authorList>
    </citation>
    <scope>NUCLEOTIDE SEQUENCE [LARGE SCALE GENOMIC DNA]</scope>
    <source>
        <strain evidence="3">DSM 15978 / NBRC 107637 / DMS1</strain>
        <plasmid evidence="3">Plasmid pMETHO01</plasmid>
    </source>
</reference>
<feature type="transmembrane region" description="Helical" evidence="1">
    <location>
        <begin position="378"/>
        <end position="396"/>
    </location>
</feature>
<evidence type="ECO:0000313" key="2">
    <source>
        <dbReference type="EMBL" id="AGB50681.1"/>
    </source>
</evidence>
<dbReference type="KEGG" id="mhz:Metho_2542"/>
<evidence type="ECO:0000313" key="3">
    <source>
        <dbReference type="Proteomes" id="UP000010866"/>
    </source>
</evidence>
<keyword evidence="1" id="KW-1133">Transmembrane helix</keyword>
<proteinExistence type="predicted"/>
<keyword evidence="2" id="KW-0614">Plasmid</keyword>